<dbReference type="EMBL" id="BSTK01000009">
    <property type="protein sequence ID" value="GLY87842.1"/>
    <property type="molecule type" value="Genomic_DNA"/>
</dbReference>
<sequence length="72" mass="7786">MPTASAVMPATAAPPMAVAIRVRILMETPWSFHGAPGRHVPFRSADPARESHLIALRLCRGAGRARFPQVDI</sequence>
<accession>A0A9W6S8Q5</accession>
<proteinExistence type="predicted"/>
<gene>
    <name evidence="1" type="ORF">Airi02_057710</name>
</gene>
<organism evidence="1 2">
    <name type="scientific">Actinoallomurus iriomotensis</name>
    <dbReference type="NCBI Taxonomy" id="478107"/>
    <lineage>
        <taxon>Bacteria</taxon>
        <taxon>Bacillati</taxon>
        <taxon>Actinomycetota</taxon>
        <taxon>Actinomycetes</taxon>
        <taxon>Streptosporangiales</taxon>
        <taxon>Thermomonosporaceae</taxon>
        <taxon>Actinoallomurus</taxon>
    </lineage>
</organism>
<dbReference type="Proteomes" id="UP001165074">
    <property type="component" value="Unassembled WGS sequence"/>
</dbReference>
<evidence type="ECO:0000313" key="2">
    <source>
        <dbReference type="Proteomes" id="UP001165074"/>
    </source>
</evidence>
<name>A0A9W6S8Q5_9ACTN</name>
<reference evidence="1" key="1">
    <citation type="submission" date="2023-03" db="EMBL/GenBank/DDBJ databases">
        <title>Actinoallomurus iriomotensis NBRC 103684.</title>
        <authorList>
            <person name="Ichikawa N."/>
            <person name="Sato H."/>
            <person name="Tonouchi N."/>
        </authorList>
    </citation>
    <scope>NUCLEOTIDE SEQUENCE</scope>
    <source>
        <strain evidence="1">NBRC 103684</strain>
    </source>
</reference>
<dbReference type="AlphaFoldDB" id="A0A9W6S8Q5"/>
<comment type="caution">
    <text evidence="1">The sequence shown here is derived from an EMBL/GenBank/DDBJ whole genome shotgun (WGS) entry which is preliminary data.</text>
</comment>
<keyword evidence="2" id="KW-1185">Reference proteome</keyword>
<evidence type="ECO:0000313" key="1">
    <source>
        <dbReference type="EMBL" id="GLY87842.1"/>
    </source>
</evidence>
<protein>
    <submittedName>
        <fullName evidence="1">Uncharacterized protein</fullName>
    </submittedName>
</protein>